<organism evidence="1">
    <name type="scientific">Siphoviridae sp. ctcMb1</name>
    <dbReference type="NCBI Taxonomy" id="2827276"/>
    <lineage>
        <taxon>Viruses</taxon>
        <taxon>Duplodnaviria</taxon>
        <taxon>Heunggongvirae</taxon>
        <taxon>Uroviricota</taxon>
        <taxon>Caudoviricetes</taxon>
    </lineage>
</organism>
<evidence type="ECO:0000313" key="1">
    <source>
        <dbReference type="EMBL" id="DAE26251.1"/>
    </source>
</evidence>
<dbReference type="EMBL" id="BK015811">
    <property type="protein sequence ID" value="DAE26251.1"/>
    <property type="molecule type" value="Genomic_DNA"/>
</dbReference>
<accession>A0A8S5R564</accession>
<name>A0A8S5R564_9CAUD</name>
<proteinExistence type="predicted"/>
<protein>
    <submittedName>
        <fullName evidence="1">Uncharacterized protein</fullName>
    </submittedName>
</protein>
<sequence length="96" mass="11036">MSTPRYGWWAYAKWMIRSYKGGGLMTKAERAAVADAIAETEQLVDGAERLRLIDLVLWKRTHTLQGAAMAVYVSERTAQEWHRQFIRLVGQKRGLL</sequence>
<reference evidence="1" key="1">
    <citation type="journal article" date="2021" name="Proc. Natl. Acad. Sci. U.S.A.">
        <title>A Catalog of Tens of Thousands of Viruses from Human Metagenomes Reveals Hidden Associations with Chronic Diseases.</title>
        <authorList>
            <person name="Tisza M.J."/>
            <person name="Buck C.B."/>
        </authorList>
    </citation>
    <scope>NUCLEOTIDE SEQUENCE</scope>
    <source>
        <strain evidence="1">CtcMb1</strain>
    </source>
</reference>